<dbReference type="PANTHER" id="PTHR11662">
    <property type="entry name" value="SOLUTE CARRIER FAMILY 17"/>
    <property type="match status" value="1"/>
</dbReference>
<dbReference type="InterPro" id="IPR020846">
    <property type="entry name" value="MFS_dom"/>
</dbReference>
<feature type="domain" description="Major facilitator superfamily (MFS) profile" evidence="6">
    <location>
        <begin position="1"/>
        <end position="48"/>
    </location>
</feature>
<comment type="caution">
    <text evidence="7">The sequence shown here is derived from an EMBL/GenBank/DDBJ whole genome shotgun (WGS) entry which is preliminary data.</text>
</comment>
<dbReference type="Pfam" id="PF07690">
    <property type="entry name" value="MFS_1"/>
    <property type="match status" value="1"/>
</dbReference>
<evidence type="ECO:0000256" key="1">
    <source>
        <dbReference type="ARBA" id="ARBA00004141"/>
    </source>
</evidence>
<keyword evidence="2 5" id="KW-0812">Transmembrane</keyword>
<dbReference type="SUPFAM" id="SSF103473">
    <property type="entry name" value="MFS general substrate transporter"/>
    <property type="match status" value="1"/>
</dbReference>
<comment type="subcellular location">
    <subcellularLocation>
        <location evidence="1">Membrane</location>
        <topology evidence="1">Multi-pass membrane protein</topology>
    </subcellularLocation>
</comment>
<evidence type="ECO:0000313" key="7">
    <source>
        <dbReference type="EMBL" id="CAG8856627.1"/>
    </source>
</evidence>
<dbReference type="EMBL" id="CAJVQB010161981">
    <property type="protein sequence ID" value="CAG8856627.1"/>
    <property type="molecule type" value="Genomic_DNA"/>
</dbReference>
<dbReference type="InterPro" id="IPR036259">
    <property type="entry name" value="MFS_trans_sf"/>
</dbReference>
<evidence type="ECO:0000256" key="5">
    <source>
        <dbReference type="SAM" id="Phobius"/>
    </source>
</evidence>
<dbReference type="Gene3D" id="1.20.1250.20">
    <property type="entry name" value="MFS general substrate transporter like domains"/>
    <property type="match status" value="1"/>
</dbReference>
<dbReference type="PROSITE" id="PS50850">
    <property type="entry name" value="MFS"/>
    <property type="match status" value="1"/>
</dbReference>
<keyword evidence="4 5" id="KW-0472">Membrane</keyword>
<evidence type="ECO:0000256" key="4">
    <source>
        <dbReference type="ARBA" id="ARBA00023136"/>
    </source>
</evidence>
<evidence type="ECO:0000259" key="6">
    <source>
        <dbReference type="PROSITE" id="PS50850"/>
    </source>
</evidence>
<evidence type="ECO:0000256" key="3">
    <source>
        <dbReference type="ARBA" id="ARBA00022989"/>
    </source>
</evidence>
<accession>A0ABN7XN14</accession>
<dbReference type="Proteomes" id="UP000789901">
    <property type="component" value="Unassembled WGS sequence"/>
</dbReference>
<dbReference type="InterPro" id="IPR050382">
    <property type="entry name" value="MFS_Na/Anion_cotransporter"/>
</dbReference>
<evidence type="ECO:0000256" key="2">
    <source>
        <dbReference type="ARBA" id="ARBA00022692"/>
    </source>
</evidence>
<keyword evidence="8" id="KW-1185">Reference proteome</keyword>
<gene>
    <name evidence="7" type="ORF">GMARGA_LOCUS45448</name>
</gene>
<name>A0ABN7XN14_GIGMA</name>
<feature type="transmembrane region" description="Helical" evidence="5">
    <location>
        <begin position="21"/>
        <end position="44"/>
    </location>
</feature>
<protein>
    <submittedName>
        <fullName evidence="7">33010_t:CDS:1</fullName>
    </submittedName>
</protein>
<feature type="non-terminal residue" evidence="7">
    <location>
        <position position="1"/>
    </location>
</feature>
<organism evidence="7 8">
    <name type="scientific">Gigaspora margarita</name>
    <dbReference type="NCBI Taxonomy" id="4874"/>
    <lineage>
        <taxon>Eukaryota</taxon>
        <taxon>Fungi</taxon>
        <taxon>Fungi incertae sedis</taxon>
        <taxon>Mucoromycota</taxon>
        <taxon>Glomeromycotina</taxon>
        <taxon>Glomeromycetes</taxon>
        <taxon>Diversisporales</taxon>
        <taxon>Gigasporaceae</taxon>
        <taxon>Gigaspora</taxon>
    </lineage>
</organism>
<dbReference type="PANTHER" id="PTHR11662:SF399">
    <property type="entry name" value="FI19708P1-RELATED"/>
    <property type="match status" value="1"/>
</dbReference>
<keyword evidence="3 5" id="KW-1133">Transmembrane helix</keyword>
<proteinExistence type="predicted"/>
<reference evidence="7 8" key="1">
    <citation type="submission" date="2021-06" db="EMBL/GenBank/DDBJ databases">
        <authorList>
            <person name="Kallberg Y."/>
            <person name="Tangrot J."/>
            <person name="Rosling A."/>
        </authorList>
    </citation>
    <scope>NUCLEOTIDE SEQUENCE [LARGE SCALE GENOMIC DNA]</scope>
    <source>
        <strain evidence="7 8">120-4 pot B 10/14</strain>
    </source>
</reference>
<evidence type="ECO:0000313" key="8">
    <source>
        <dbReference type="Proteomes" id="UP000789901"/>
    </source>
</evidence>
<sequence>RSNISIAIVYMAEEFNWDHSIQGYVSSAFYIGYFTTLIIGGVLADKFG</sequence>
<dbReference type="InterPro" id="IPR011701">
    <property type="entry name" value="MFS"/>
</dbReference>
<feature type="non-terminal residue" evidence="7">
    <location>
        <position position="48"/>
    </location>
</feature>